<dbReference type="Proteomes" id="UP000078551">
    <property type="component" value="Plasmid pRphaN771a"/>
</dbReference>
<organism evidence="1 2">
    <name type="scientific">Rhizobium phaseoli</name>
    <dbReference type="NCBI Taxonomy" id="396"/>
    <lineage>
        <taxon>Bacteria</taxon>
        <taxon>Pseudomonadati</taxon>
        <taxon>Pseudomonadota</taxon>
        <taxon>Alphaproteobacteria</taxon>
        <taxon>Hyphomicrobiales</taxon>
        <taxon>Rhizobiaceae</taxon>
        <taxon>Rhizobium/Agrobacterium group</taxon>
        <taxon>Rhizobium</taxon>
    </lineage>
</organism>
<keyword evidence="1" id="KW-0614">Plasmid</keyword>
<accession>A0ABN4QNI3</accession>
<name>A0ABN4QNI3_9HYPH</name>
<gene>
    <name evidence="1" type="ORF">AMC81_PA00100</name>
</gene>
<evidence type="ECO:0000313" key="2">
    <source>
        <dbReference type="Proteomes" id="UP000078551"/>
    </source>
</evidence>
<proteinExistence type="predicted"/>
<sequence>MKIKLTDTNREKVETVFTEANGKARANTLRAFAAYEVAKEAEQMLEARGIPKGKRKGAAAFYSPSGPARAYEYAMTTTCLRIERGAEGWHLVDVTRVGIRAGHSGGTRLIVTKPQVEIITKRALEGLIIAA</sequence>
<dbReference type="EMBL" id="CP013569">
    <property type="protein sequence ID" value="ANL87121.1"/>
    <property type="molecule type" value="Genomic_DNA"/>
</dbReference>
<dbReference type="RefSeq" id="WP_064832734.1">
    <property type="nucleotide sequence ID" value="NZ_CP013569.1"/>
</dbReference>
<evidence type="ECO:0000313" key="1">
    <source>
        <dbReference type="EMBL" id="ANL87121.1"/>
    </source>
</evidence>
<evidence type="ECO:0008006" key="3">
    <source>
        <dbReference type="Google" id="ProtNLM"/>
    </source>
</evidence>
<protein>
    <recommendedName>
        <fullName evidence="3">HK97 gp10 family phage protein</fullName>
    </recommendedName>
</protein>
<geneLocation type="plasmid" evidence="1 2">
    <name>pRphaN771a</name>
</geneLocation>
<keyword evidence="2" id="KW-1185">Reference proteome</keyword>
<reference evidence="1 2" key="1">
    <citation type="submission" date="2015-11" db="EMBL/GenBank/DDBJ databases">
        <title>The limits of bacterial species coexistence and the symbiotic plasmid transference in sympatric Rhizobium populations.</title>
        <authorList>
            <person name="Perez-Carrascal O.M."/>
            <person name="VanInsberghe D."/>
            <person name="Juarez S."/>
            <person name="Polz M.F."/>
            <person name="Vinuesa P."/>
            <person name="Gonzalez V."/>
        </authorList>
    </citation>
    <scope>NUCLEOTIDE SEQUENCE [LARGE SCALE GENOMIC DNA]</scope>
    <source>
        <strain evidence="1 2">N771</strain>
        <plasmid evidence="1 2">pRphaN771a</plasmid>
    </source>
</reference>